<accession>A0A5C5V9F8</accession>
<dbReference type="Proteomes" id="UP000316714">
    <property type="component" value="Unassembled WGS sequence"/>
</dbReference>
<gene>
    <name evidence="1" type="ORF">KOR34_00860</name>
</gene>
<dbReference type="OrthoDB" id="7943907at2"/>
<protein>
    <submittedName>
        <fullName evidence="1">Uncharacterized protein</fullName>
    </submittedName>
</protein>
<dbReference type="AlphaFoldDB" id="A0A5C5V9F8"/>
<comment type="caution">
    <text evidence="1">The sequence shown here is derived from an EMBL/GenBank/DDBJ whole genome shotgun (WGS) entry which is preliminary data.</text>
</comment>
<reference evidence="1 2" key="1">
    <citation type="submission" date="2019-02" db="EMBL/GenBank/DDBJ databases">
        <title>Deep-cultivation of Planctomycetes and their phenomic and genomic characterization uncovers novel biology.</title>
        <authorList>
            <person name="Wiegand S."/>
            <person name="Jogler M."/>
            <person name="Boedeker C."/>
            <person name="Pinto D."/>
            <person name="Vollmers J."/>
            <person name="Rivas-Marin E."/>
            <person name="Kohn T."/>
            <person name="Peeters S.H."/>
            <person name="Heuer A."/>
            <person name="Rast P."/>
            <person name="Oberbeckmann S."/>
            <person name="Bunk B."/>
            <person name="Jeske O."/>
            <person name="Meyerdierks A."/>
            <person name="Storesund J.E."/>
            <person name="Kallscheuer N."/>
            <person name="Luecker S."/>
            <person name="Lage O.M."/>
            <person name="Pohl T."/>
            <person name="Merkel B.J."/>
            <person name="Hornburger P."/>
            <person name="Mueller R.-W."/>
            <person name="Bruemmer F."/>
            <person name="Labrenz M."/>
            <person name="Spormann A.M."/>
            <person name="Op Den Camp H."/>
            <person name="Overmann J."/>
            <person name="Amann R."/>
            <person name="Jetten M.S.M."/>
            <person name="Mascher T."/>
            <person name="Medema M.H."/>
            <person name="Devos D.P."/>
            <person name="Kaster A.-K."/>
            <person name="Ovreas L."/>
            <person name="Rohde M."/>
            <person name="Galperin M.Y."/>
            <person name="Jogler C."/>
        </authorList>
    </citation>
    <scope>NUCLEOTIDE SEQUENCE [LARGE SCALE GENOMIC DNA]</scope>
    <source>
        <strain evidence="1 2">KOR34</strain>
    </source>
</reference>
<proteinExistence type="predicted"/>
<evidence type="ECO:0000313" key="1">
    <source>
        <dbReference type="EMBL" id="TWT35198.1"/>
    </source>
</evidence>
<sequence>MGAAAGSRHTVLLVAHGAKVPDCGLYKELLGATCKVELQVLQDTEAADFPVVSPDQVSRSCERDLEMLGYRMLRSGQSSPRGAYAAVLEFAAAHDSVQHFWVLNYDVRFSGDWAHLFSAVADEVDFAAPMVVRRRDRPDWPYWDSVSAPSGDVAGTDFKLLAANCCAYRLSQRAVQLLRTSARTGWTGHEDALLPTILHSAGLLIEDLGGTGPFTPADRRGRFYSGATLGSESDFMPPTTDSSQDLMYYPVRPRPNSARSVDAGDQTMAILVMGPESSGTRLMTSLLIDAGCYGDATHRQRIDRTIPQSGPIVWRRSFPHGDGWPDAVAAIRRLQSSGYIAKAVVMTRDWHCVVQSQLERRHATDAETALARLQDSYRRIYQALCETNIFYINVSYESLILNGGAAVSQALANFGLSSAGATIGNGNEKHFRNGV</sequence>
<keyword evidence="2" id="KW-1185">Reference proteome</keyword>
<dbReference type="EMBL" id="SIHJ01000001">
    <property type="protein sequence ID" value="TWT35198.1"/>
    <property type="molecule type" value="Genomic_DNA"/>
</dbReference>
<name>A0A5C5V9F8_9BACT</name>
<organism evidence="1 2">
    <name type="scientific">Posidoniimonas corsicana</name>
    <dbReference type="NCBI Taxonomy" id="1938618"/>
    <lineage>
        <taxon>Bacteria</taxon>
        <taxon>Pseudomonadati</taxon>
        <taxon>Planctomycetota</taxon>
        <taxon>Planctomycetia</taxon>
        <taxon>Pirellulales</taxon>
        <taxon>Lacipirellulaceae</taxon>
        <taxon>Posidoniimonas</taxon>
    </lineage>
</organism>
<evidence type="ECO:0000313" key="2">
    <source>
        <dbReference type="Proteomes" id="UP000316714"/>
    </source>
</evidence>
<dbReference type="RefSeq" id="WP_146561186.1">
    <property type="nucleotide sequence ID" value="NZ_SIHJ01000001.1"/>
</dbReference>